<evidence type="ECO:0000313" key="2">
    <source>
        <dbReference type="Proteomes" id="UP001153334"/>
    </source>
</evidence>
<comment type="caution">
    <text evidence="1">The sequence shown here is derived from an EMBL/GenBank/DDBJ whole genome shotgun (WGS) entry which is preliminary data.</text>
</comment>
<dbReference type="EMBL" id="JAPESX010000790">
    <property type="protein sequence ID" value="KAJ8119695.1"/>
    <property type="molecule type" value="Genomic_DNA"/>
</dbReference>
<accession>A0ACC2IWZ0</accession>
<keyword evidence="2" id="KW-1185">Reference proteome</keyword>
<name>A0ACC2IWZ0_9PEZI</name>
<sequence length="177" mass="20009">MDTIVNTLKAYLPPGDGYLPYYIFGLAVISVGNSLQNYFTLHYTRRIYNGQFVPNPSLPPKSADFDPEDSTRKLAPASTANAKGGRTTDQLTPLAGRLFSTYTFMAAIVRLYASYNLHLAPVYNMAIWTYVIALFHFASEWAVYRTAYLSLPILFPFFLATVGIYWMTSQYSFYVQA</sequence>
<proteinExistence type="predicted"/>
<reference evidence="1" key="1">
    <citation type="submission" date="2022-11" db="EMBL/GenBank/DDBJ databases">
        <title>Genome Sequence of Nemania bipapillata.</title>
        <authorList>
            <person name="Buettner E."/>
        </authorList>
    </citation>
    <scope>NUCLEOTIDE SEQUENCE</scope>
    <source>
        <strain evidence="1">CP14</strain>
    </source>
</reference>
<gene>
    <name evidence="1" type="ORF">ONZ43_g3409</name>
</gene>
<dbReference type="Proteomes" id="UP001153334">
    <property type="component" value="Unassembled WGS sequence"/>
</dbReference>
<evidence type="ECO:0000313" key="1">
    <source>
        <dbReference type="EMBL" id="KAJ8119695.1"/>
    </source>
</evidence>
<protein>
    <submittedName>
        <fullName evidence="1">Uncharacterized protein</fullName>
    </submittedName>
</protein>
<organism evidence="1 2">
    <name type="scientific">Nemania bipapillata</name>
    <dbReference type="NCBI Taxonomy" id="110536"/>
    <lineage>
        <taxon>Eukaryota</taxon>
        <taxon>Fungi</taxon>
        <taxon>Dikarya</taxon>
        <taxon>Ascomycota</taxon>
        <taxon>Pezizomycotina</taxon>
        <taxon>Sordariomycetes</taxon>
        <taxon>Xylariomycetidae</taxon>
        <taxon>Xylariales</taxon>
        <taxon>Xylariaceae</taxon>
        <taxon>Nemania</taxon>
    </lineage>
</organism>